<dbReference type="Proteomes" id="UP000007962">
    <property type="component" value="Chromosome"/>
</dbReference>
<dbReference type="STRING" id="471853.Bcav_1923"/>
<evidence type="ECO:0000313" key="8">
    <source>
        <dbReference type="EMBL" id="ACQ80179.1"/>
    </source>
</evidence>
<dbReference type="PANTHER" id="PTHR11727:SF7">
    <property type="entry name" value="DIMETHYLADENOSINE TRANSFERASE-RELATED"/>
    <property type="match status" value="1"/>
</dbReference>
<feature type="binding site" evidence="5">
    <location>
        <position position="60"/>
    </location>
    <ligand>
        <name>S-adenosyl-L-methionine</name>
        <dbReference type="ChEBI" id="CHEBI:59789"/>
    </ligand>
</feature>
<keyword evidence="1 5" id="KW-0489">Methyltransferase</keyword>
<evidence type="ECO:0000256" key="4">
    <source>
        <dbReference type="ARBA" id="ARBA00022884"/>
    </source>
</evidence>
<organism evidence="8 9">
    <name type="scientific">Beutenbergia cavernae (strain ATCC BAA-8 / DSM 12333 / CCUG 43141 / JCM 11478 / NBRC 16432 / NCIMB 13614 / HKI 0122)</name>
    <dbReference type="NCBI Taxonomy" id="471853"/>
    <lineage>
        <taxon>Bacteria</taxon>
        <taxon>Bacillati</taxon>
        <taxon>Actinomycetota</taxon>
        <taxon>Actinomycetes</taxon>
        <taxon>Micrococcales</taxon>
        <taxon>Beutenbergiaceae</taxon>
        <taxon>Beutenbergia</taxon>
    </lineage>
</organism>
<accession>C5C5I8</accession>
<dbReference type="eggNOG" id="COG0030">
    <property type="taxonomic scope" value="Bacteria"/>
</dbReference>
<dbReference type="RefSeq" id="WP_015882419.1">
    <property type="nucleotide sequence ID" value="NC_012669.1"/>
</dbReference>
<gene>
    <name evidence="8" type="ordered locus">Bcav_1923</name>
</gene>
<dbReference type="PROSITE" id="PS51689">
    <property type="entry name" value="SAM_RNA_A_N6_MT"/>
    <property type="match status" value="1"/>
</dbReference>
<dbReference type="InterPro" id="IPR029063">
    <property type="entry name" value="SAM-dependent_MTases_sf"/>
</dbReference>
<protein>
    <submittedName>
        <fullName evidence="8">Ribosomal RNA adenine methylase transferase</fullName>
    </submittedName>
</protein>
<keyword evidence="9" id="KW-1185">Reference proteome</keyword>
<evidence type="ECO:0000259" key="7">
    <source>
        <dbReference type="SMART" id="SM00650"/>
    </source>
</evidence>
<name>C5C5I8_BEUC1</name>
<evidence type="ECO:0000256" key="1">
    <source>
        <dbReference type="ARBA" id="ARBA00022603"/>
    </source>
</evidence>
<comment type="caution">
    <text evidence="5">Lacks conserved residue(s) required for the propagation of feature annotation.</text>
</comment>
<dbReference type="SUPFAM" id="SSF53335">
    <property type="entry name" value="S-adenosyl-L-methionine-dependent methyltransferases"/>
    <property type="match status" value="1"/>
</dbReference>
<dbReference type="OrthoDB" id="3616874at2"/>
<dbReference type="PANTHER" id="PTHR11727">
    <property type="entry name" value="DIMETHYLADENOSINE TRANSFERASE"/>
    <property type="match status" value="1"/>
</dbReference>
<dbReference type="Gene3D" id="3.40.50.150">
    <property type="entry name" value="Vaccinia Virus protein VP39"/>
    <property type="match status" value="1"/>
</dbReference>
<dbReference type="Pfam" id="PF00398">
    <property type="entry name" value="RrnaAD"/>
    <property type="match status" value="1"/>
</dbReference>
<feature type="binding site" evidence="5">
    <location>
        <position position="84"/>
    </location>
    <ligand>
        <name>S-adenosyl-L-methionine</name>
        <dbReference type="ChEBI" id="CHEBI:59789"/>
    </ligand>
</feature>
<dbReference type="EMBL" id="CP001618">
    <property type="protein sequence ID" value="ACQ80179.1"/>
    <property type="molecule type" value="Genomic_DNA"/>
</dbReference>
<sequence length="196" mass="21595">MSGGHGRSRWSYFRLSPDWASTLVDRAGVEHGDTVLDLGAGAGALTGPLVDRGARVIALERHAGRVQRLRERFDGRSVSVVEADIRDLRLPARPFRVVANPPFHLARPIVADLLGARLLVRADLVLRHDTARNLARAHADDPRWVVETTLAIPRTAFEPSPSVDALVLTLRRRSGPGRAPRRRRRGSPSAGRRRSP</sequence>
<dbReference type="SMART" id="SM00650">
    <property type="entry name" value="rADc"/>
    <property type="match status" value="1"/>
</dbReference>
<dbReference type="CDD" id="cd02440">
    <property type="entry name" value="AdoMet_MTases"/>
    <property type="match status" value="1"/>
</dbReference>
<keyword evidence="4 5" id="KW-0694">RNA-binding</keyword>
<evidence type="ECO:0000256" key="3">
    <source>
        <dbReference type="ARBA" id="ARBA00022691"/>
    </source>
</evidence>
<keyword evidence="3 5" id="KW-0949">S-adenosyl-L-methionine</keyword>
<evidence type="ECO:0000313" key="9">
    <source>
        <dbReference type="Proteomes" id="UP000007962"/>
    </source>
</evidence>
<feature type="domain" description="Ribosomal RNA adenine methylase transferase N-terminal" evidence="7">
    <location>
        <begin position="19"/>
        <end position="174"/>
    </location>
</feature>
<proteinExistence type="inferred from homology"/>
<feature type="binding site" evidence="5">
    <location>
        <position position="100"/>
    </location>
    <ligand>
        <name>S-adenosyl-L-methionine</name>
        <dbReference type="ChEBI" id="CHEBI:59789"/>
    </ligand>
</feature>
<dbReference type="HOGENOM" id="CLU_128152_0_0_11"/>
<evidence type="ECO:0000256" key="2">
    <source>
        <dbReference type="ARBA" id="ARBA00022679"/>
    </source>
</evidence>
<dbReference type="KEGG" id="bcv:Bcav_1923"/>
<dbReference type="AlphaFoldDB" id="C5C5I8"/>
<keyword evidence="2 5" id="KW-0808">Transferase</keyword>
<feature type="binding site" evidence="5">
    <location>
        <position position="39"/>
    </location>
    <ligand>
        <name>S-adenosyl-L-methionine</name>
        <dbReference type="ChEBI" id="CHEBI:59789"/>
    </ligand>
</feature>
<dbReference type="InterPro" id="IPR020598">
    <property type="entry name" value="rRNA_Ade_methylase_Trfase_N"/>
</dbReference>
<comment type="similarity">
    <text evidence="5">Belongs to the class I-like SAM-binding methyltransferase superfamily. rRNA adenine N(6)-methyltransferase family.</text>
</comment>
<dbReference type="GO" id="GO:0000179">
    <property type="term" value="F:rRNA (adenine-N6,N6-)-dimethyltransferase activity"/>
    <property type="evidence" value="ECO:0007669"/>
    <property type="project" value="UniProtKB-UniRule"/>
</dbReference>
<dbReference type="GO" id="GO:0003723">
    <property type="term" value="F:RNA binding"/>
    <property type="evidence" value="ECO:0007669"/>
    <property type="project" value="UniProtKB-UniRule"/>
</dbReference>
<evidence type="ECO:0000256" key="6">
    <source>
        <dbReference type="SAM" id="MobiDB-lite"/>
    </source>
</evidence>
<feature type="region of interest" description="Disordered" evidence="6">
    <location>
        <begin position="171"/>
        <end position="196"/>
    </location>
</feature>
<reference evidence="8 9" key="1">
    <citation type="journal article" date="2009" name="Stand. Genomic Sci.">
        <title>Complete genome sequence of Beutenbergia cavernae type strain (HKI 0122).</title>
        <authorList>
            <person name="Land M."/>
            <person name="Pukall R."/>
            <person name="Abt B."/>
            <person name="Goker M."/>
            <person name="Rohde M."/>
            <person name="Glavina Del Rio T."/>
            <person name="Tice H."/>
            <person name="Copeland A."/>
            <person name="Cheng J.F."/>
            <person name="Lucas S."/>
            <person name="Chen F."/>
            <person name="Nolan M."/>
            <person name="Bruce D."/>
            <person name="Goodwin L."/>
            <person name="Pitluck S."/>
            <person name="Ivanova N."/>
            <person name="Mavromatis K."/>
            <person name="Ovchinnikova G."/>
            <person name="Pati A."/>
            <person name="Chen A."/>
            <person name="Palaniappan K."/>
            <person name="Hauser L."/>
            <person name="Chang Y.J."/>
            <person name="Jefferies C.C."/>
            <person name="Saunders E."/>
            <person name="Brettin T."/>
            <person name="Detter J.C."/>
            <person name="Han C."/>
            <person name="Chain P."/>
            <person name="Bristow J."/>
            <person name="Eisen J.A."/>
            <person name="Markowitz V."/>
            <person name="Hugenholtz P."/>
            <person name="Kyrpides N.C."/>
            <person name="Klenk H.P."/>
            <person name="Lapidus A."/>
        </authorList>
    </citation>
    <scope>NUCLEOTIDE SEQUENCE [LARGE SCALE GENOMIC DNA]</scope>
    <source>
        <strain evidence="9">ATCC BAA-8 / DSM 12333 / NBRC 16432</strain>
    </source>
</reference>
<dbReference type="InterPro" id="IPR001737">
    <property type="entry name" value="KsgA/Erm"/>
</dbReference>
<evidence type="ECO:0000256" key="5">
    <source>
        <dbReference type="PROSITE-ProRule" id="PRU01026"/>
    </source>
</evidence>